<dbReference type="InterPro" id="IPR036875">
    <property type="entry name" value="Znf_CCHC_sf"/>
</dbReference>
<reference evidence="5" key="2">
    <citation type="submission" date="2020-10" db="EMBL/GenBank/DDBJ databases">
        <authorList>
            <person name="Cooper E.A."/>
            <person name="Brenton Z.W."/>
            <person name="Flinn B.S."/>
            <person name="Jenkins J."/>
            <person name="Shu S."/>
            <person name="Flowers D."/>
            <person name="Luo F."/>
            <person name="Wang Y."/>
            <person name="Xia P."/>
            <person name="Barry K."/>
            <person name="Daum C."/>
            <person name="Lipzen A."/>
            <person name="Yoshinaga Y."/>
            <person name="Schmutz J."/>
            <person name="Saski C."/>
            <person name="Vermerris W."/>
            <person name="Kresovich S."/>
        </authorList>
    </citation>
    <scope>NUCLEOTIDE SEQUENCE</scope>
</reference>
<feature type="region of interest" description="Disordered" evidence="3">
    <location>
        <begin position="495"/>
        <end position="532"/>
    </location>
</feature>
<dbReference type="Pfam" id="PF00098">
    <property type="entry name" value="zf-CCHC"/>
    <property type="match status" value="1"/>
</dbReference>
<dbReference type="SUPFAM" id="SSF57756">
    <property type="entry name" value="Retrovirus zinc finger-like domains"/>
    <property type="match status" value="2"/>
</dbReference>
<comment type="caution">
    <text evidence="5">The sequence shown here is derived from an EMBL/GenBank/DDBJ whole genome shotgun (WGS) entry which is preliminary data.</text>
</comment>
<keyword evidence="2" id="KW-0175">Coiled coil</keyword>
<keyword evidence="1" id="KW-0862">Zinc</keyword>
<reference evidence="5" key="1">
    <citation type="journal article" date="2019" name="BMC Genomics">
        <title>A new reference genome for Sorghum bicolor reveals high levels of sequence similarity between sweet and grain genotypes: implications for the genetics of sugar metabolism.</title>
        <authorList>
            <person name="Cooper E.A."/>
            <person name="Brenton Z.W."/>
            <person name="Flinn B.S."/>
            <person name="Jenkins J."/>
            <person name="Shu S."/>
            <person name="Flowers D."/>
            <person name="Luo F."/>
            <person name="Wang Y."/>
            <person name="Xia P."/>
            <person name="Barry K."/>
            <person name="Daum C."/>
            <person name="Lipzen A."/>
            <person name="Yoshinaga Y."/>
            <person name="Schmutz J."/>
            <person name="Saski C."/>
            <person name="Vermerris W."/>
            <person name="Kresovich S."/>
        </authorList>
    </citation>
    <scope>NUCLEOTIDE SEQUENCE</scope>
</reference>
<keyword evidence="1" id="KW-0479">Metal-binding</keyword>
<feature type="compositionally biased region" description="Low complexity" evidence="3">
    <location>
        <begin position="217"/>
        <end position="233"/>
    </location>
</feature>
<feature type="coiled-coil region" evidence="2">
    <location>
        <begin position="384"/>
        <end position="411"/>
    </location>
</feature>
<dbReference type="Proteomes" id="UP000807115">
    <property type="component" value="Chromosome 6"/>
</dbReference>
<evidence type="ECO:0000313" key="5">
    <source>
        <dbReference type="EMBL" id="KAG0525121.1"/>
    </source>
</evidence>
<dbReference type="PROSITE" id="PS50158">
    <property type="entry name" value="ZF_CCHC"/>
    <property type="match status" value="2"/>
</dbReference>
<dbReference type="GO" id="GO:0008270">
    <property type="term" value="F:zinc ion binding"/>
    <property type="evidence" value="ECO:0007669"/>
    <property type="project" value="UniProtKB-KW"/>
</dbReference>
<dbReference type="SMART" id="SM00343">
    <property type="entry name" value="ZnF_C2HC"/>
    <property type="match status" value="3"/>
</dbReference>
<dbReference type="Gene3D" id="4.10.60.10">
    <property type="entry name" value="Zinc finger, CCHC-type"/>
    <property type="match status" value="2"/>
</dbReference>
<protein>
    <recommendedName>
        <fullName evidence="4">CCHC-type domain-containing protein</fullName>
    </recommendedName>
</protein>
<feature type="domain" description="CCHC-type" evidence="4">
    <location>
        <begin position="445"/>
        <end position="460"/>
    </location>
</feature>
<dbReference type="AlphaFoldDB" id="A0A921QNV6"/>
<sequence length="634" mass="71648">MVHVTLGGCHLLDGLVACDSVEARKKIVRCSGEEIVRGTVLTPCGSRRATLVERDVKSDKWSGRSIASSWIDDCETHIFDGTNFAHGKNHMLDHFRVKGPKFWWIVTNGLTHNLDHKNLTKAQKVLFELDCEAYCYLMKSLIFELFDRIYSKWTAYEMWESIKHTFGDSSTWDDGMFKKEEPKVEIHEDVEHDHNKVVVEDCSTSWSSEDEDDGYESDASTSSSTSSHSSISLGDSKVSIRGVIVDCDDPKFELVCRLTKALKNEMAKTSKLKNENSFLKTTCEQQKNLLYVTTCSHEELKLAHEELCVAHDNLVQDHAFLTKKLSNKETKTSESSSFGSNDQSCDITNPCDVGKKHVSTSCDDLLSMPCSSQSDICSTSMSCETNLLKENNKLKNEVKNLSNKLERNYGDKCGLGFKKKMTKGEREQEKRMKKLVQKKLSHTMCYRCHEAGHLANGCPNIEKLKKMKEEERLKHVKCFKCRTWGHLTSMCPTKKLVKHQAKPQQKPQVEQEKKPRAQKKTRRGGRQSRSSKNLSHIKCFECKNDGHFASNCPTKLEKKARATLKRGHMAYSCPLGNSSKPISIDNHNMLRKDGNGTSMVAIAKHPAIHTKASPKYVAPNLRGPKLVWVTSKSG</sequence>
<name>A0A921QNV6_SORBI</name>
<feature type="domain" description="CCHC-type" evidence="4">
    <location>
        <begin position="538"/>
        <end position="553"/>
    </location>
</feature>
<evidence type="ECO:0000256" key="3">
    <source>
        <dbReference type="SAM" id="MobiDB-lite"/>
    </source>
</evidence>
<dbReference type="PANTHER" id="PTHR23002">
    <property type="entry name" value="ZINC FINGER CCHC DOMAIN CONTAINING PROTEIN"/>
    <property type="match status" value="1"/>
</dbReference>
<gene>
    <name evidence="5" type="ORF">BDA96_06G028100</name>
</gene>
<dbReference type="InterPro" id="IPR001878">
    <property type="entry name" value="Znf_CCHC"/>
</dbReference>
<keyword evidence="1" id="KW-0863">Zinc-finger</keyword>
<dbReference type="EMBL" id="CM027685">
    <property type="protein sequence ID" value="KAG0525121.1"/>
    <property type="molecule type" value="Genomic_DNA"/>
</dbReference>
<accession>A0A921QNV6</accession>
<dbReference type="InterPro" id="IPR051714">
    <property type="entry name" value="Znf_CCHC_NABP"/>
</dbReference>
<feature type="region of interest" description="Disordered" evidence="3">
    <location>
        <begin position="205"/>
        <end position="233"/>
    </location>
</feature>
<evidence type="ECO:0000256" key="2">
    <source>
        <dbReference type="SAM" id="Coils"/>
    </source>
</evidence>
<dbReference type="GO" id="GO:0003676">
    <property type="term" value="F:nucleic acid binding"/>
    <property type="evidence" value="ECO:0007669"/>
    <property type="project" value="InterPro"/>
</dbReference>
<proteinExistence type="predicted"/>
<evidence type="ECO:0000259" key="4">
    <source>
        <dbReference type="PROSITE" id="PS50158"/>
    </source>
</evidence>
<feature type="compositionally biased region" description="Basic residues" evidence="3">
    <location>
        <begin position="516"/>
        <end position="526"/>
    </location>
</feature>
<organism evidence="5 6">
    <name type="scientific">Sorghum bicolor</name>
    <name type="common">Sorghum</name>
    <name type="synonym">Sorghum vulgare</name>
    <dbReference type="NCBI Taxonomy" id="4558"/>
    <lineage>
        <taxon>Eukaryota</taxon>
        <taxon>Viridiplantae</taxon>
        <taxon>Streptophyta</taxon>
        <taxon>Embryophyta</taxon>
        <taxon>Tracheophyta</taxon>
        <taxon>Spermatophyta</taxon>
        <taxon>Magnoliopsida</taxon>
        <taxon>Liliopsida</taxon>
        <taxon>Poales</taxon>
        <taxon>Poaceae</taxon>
        <taxon>PACMAD clade</taxon>
        <taxon>Panicoideae</taxon>
        <taxon>Andropogonodae</taxon>
        <taxon>Andropogoneae</taxon>
        <taxon>Sorghinae</taxon>
        <taxon>Sorghum</taxon>
    </lineage>
</organism>
<evidence type="ECO:0000256" key="1">
    <source>
        <dbReference type="PROSITE-ProRule" id="PRU00047"/>
    </source>
</evidence>
<evidence type="ECO:0000313" key="6">
    <source>
        <dbReference type="Proteomes" id="UP000807115"/>
    </source>
</evidence>